<dbReference type="Gene3D" id="3.40.50.2000">
    <property type="entry name" value="Glycogen Phosphorylase B"/>
    <property type="match status" value="2"/>
</dbReference>
<comment type="caution">
    <text evidence="2">The sequence shown here is derived from an EMBL/GenBank/DDBJ whole genome shotgun (WGS) entry which is preliminary data.</text>
</comment>
<proteinExistence type="predicted"/>
<evidence type="ECO:0000313" key="3">
    <source>
        <dbReference type="Proteomes" id="UP001165384"/>
    </source>
</evidence>
<sequence>MAKIGIVGQAPVPAENAAGLPHVCFVAPKAWPVFSGDSSIAIVGGAEVQQSMLARMLAQAGYPVSMICLDYGQPQGAVVDGVTVYKAYRPNAGVPVLRFFHPRLTGMWRAMATVDADIYYQRSPGMLTAVVAAFCRHHGKTSVYAGASDHDFLPNHEDIRLRRDRWLYEHSLGRVDQVVVQNEKQQRDCLVYYGRQSTLIPSAYQLRPGASPGGGDRILWVSTMHRDKRPELFLELVRRLPQFKFVMIGGPGAAPGDTDYFNSLQHTAATFPNLEFTGFLPLPEVEGWFDRAAVLVNTSTHEGMPNTFLQAWSRGIPTVTLFDTGSRLLGARVCNVVRDIREAAIEISRLFSDELYRRRSSTRCREYFAHTHEPAGVIANYMRLFDKLAAARSGQ</sequence>
<feature type="domain" description="Glycosyltransferase subfamily 4-like N-terminal" evidence="1">
    <location>
        <begin position="43"/>
        <end position="201"/>
    </location>
</feature>
<gene>
    <name evidence="2" type="ORF">LZ012_16805</name>
</gene>
<dbReference type="PANTHER" id="PTHR12526">
    <property type="entry name" value="GLYCOSYLTRANSFERASE"/>
    <property type="match status" value="1"/>
</dbReference>
<dbReference type="CDD" id="cd03801">
    <property type="entry name" value="GT4_PimA-like"/>
    <property type="match status" value="1"/>
</dbReference>
<dbReference type="SUPFAM" id="SSF53756">
    <property type="entry name" value="UDP-Glycosyltransferase/glycogen phosphorylase"/>
    <property type="match status" value="1"/>
</dbReference>
<protein>
    <submittedName>
        <fullName evidence="2">Glycosyltransferase family 4 protein</fullName>
    </submittedName>
</protein>
<evidence type="ECO:0000313" key="2">
    <source>
        <dbReference type="EMBL" id="MCG2578660.1"/>
    </source>
</evidence>
<dbReference type="RefSeq" id="WP_275712048.1">
    <property type="nucleotide sequence ID" value="NZ_JAKLTN010000004.1"/>
</dbReference>
<keyword evidence="3" id="KW-1185">Reference proteome</keyword>
<accession>A0ABS9K6G0</accession>
<reference evidence="2" key="1">
    <citation type="submission" date="2022-01" db="EMBL/GenBank/DDBJ databases">
        <authorList>
            <person name="Jo J.-H."/>
            <person name="Im W.-T."/>
        </authorList>
    </citation>
    <scope>NUCLEOTIDE SEQUENCE</scope>
    <source>
        <strain evidence="2">XY25</strain>
    </source>
</reference>
<dbReference type="EMBL" id="JAKLTN010000004">
    <property type="protein sequence ID" value="MCG2578660.1"/>
    <property type="molecule type" value="Genomic_DNA"/>
</dbReference>
<organism evidence="2 3">
    <name type="scientific">Dechloromonas hankyongensis</name>
    <dbReference type="NCBI Taxonomy" id="2908002"/>
    <lineage>
        <taxon>Bacteria</taxon>
        <taxon>Pseudomonadati</taxon>
        <taxon>Pseudomonadota</taxon>
        <taxon>Betaproteobacteria</taxon>
        <taxon>Rhodocyclales</taxon>
        <taxon>Azonexaceae</taxon>
        <taxon>Dechloromonas</taxon>
    </lineage>
</organism>
<name>A0ABS9K6G0_9RHOO</name>
<evidence type="ECO:0000259" key="1">
    <source>
        <dbReference type="Pfam" id="PF13439"/>
    </source>
</evidence>
<dbReference type="Pfam" id="PF13692">
    <property type="entry name" value="Glyco_trans_1_4"/>
    <property type="match status" value="1"/>
</dbReference>
<dbReference type="Proteomes" id="UP001165384">
    <property type="component" value="Unassembled WGS sequence"/>
</dbReference>
<dbReference type="Pfam" id="PF13439">
    <property type="entry name" value="Glyco_transf_4"/>
    <property type="match status" value="1"/>
</dbReference>
<dbReference type="InterPro" id="IPR028098">
    <property type="entry name" value="Glyco_trans_4-like_N"/>
</dbReference>